<evidence type="ECO:0000256" key="9">
    <source>
        <dbReference type="SAM" id="Coils"/>
    </source>
</evidence>
<keyword evidence="3 8" id="KW-0699">rRNA-binding</keyword>
<feature type="domain" description="Ribosomal protein L9" evidence="10">
    <location>
        <begin position="13"/>
        <end position="40"/>
    </location>
</feature>
<dbReference type="PATRIC" id="fig|1283.206.peg.1387"/>
<dbReference type="InterPro" id="IPR020069">
    <property type="entry name" value="Ribosomal_bL9_C"/>
</dbReference>
<evidence type="ECO:0000256" key="2">
    <source>
        <dbReference type="ARBA" id="ARBA00010605"/>
    </source>
</evidence>
<evidence type="ECO:0000256" key="5">
    <source>
        <dbReference type="ARBA" id="ARBA00022980"/>
    </source>
</evidence>
<dbReference type="Gene3D" id="3.10.430.100">
    <property type="entry name" value="Ribosomal protein L9, C-terminal domain"/>
    <property type="match status" value="1"/>
</dbReference>
<reference evidence="11" key="1">
    <citation type="submission" date="2013-03" db="EMBL/GenBank/DDBJ databases">
        <authorList>
            <person name="Borui P."/>
            <person name="Yunsong Y."/>
        </authorList>
    </citation>
    <scope>NUCLEOTIDE SEQUENCE</scope>
    <source>
        <strain evidence="11">SH32</strain>
    </source>
</reference>
<comment type="function">
    <text evidence="1 8">Binds to the 23S rRNA.</text>
</comment>
<dbReference type="EMBL" id="KF006347">
    <property type="protein sequence ID" value="AHX99767.1"/>
    <property type="molecule type" value="Genomic_DNA"/>
</dbReference>
<dbReference type="HAMAP" id="MF_00503">
    <property type="entry name" value="Ribosomal_bL9"/>
    <property type="match status" value="1"/>
</dbReference>
<reference evidence="11" key="2">
    <citation type="journal article" date="2014" name="PLoS ONE">
        <title>Characterization of the staphylococcal cassette chromosome composite island of Staphylococcus haemolyticus SH32, a methicillin-resistant clinical isolate from China.</title>
        <authorList>
            <person name="Yu D."/>
            <person name="Pi B."/>
            <person name="Chen Y."/>
            <person name="Wang Y."/>
            <person name="Ruan Z."/>
            <person name="Otto M."/>
            <person name="Yu Y."/>
        </authorList>
    </citation>
    <scope>NUCLEOTIDE SEQUENCE</scope>
    <source>
        <strain evidence="11">SH32</strain>
    </source>
</reference>
<organism evidence="11">
    <name type="scientific">Staphylococcus haemolyticus</name>
    <dbReference type="NCBI Taxonomy" id="1283"/>
    <lineage>
        <taxon>Bacteria</taxon>
        <taxon>Bacillati</taxon>
        <taxon>Bacillota</taxon>
        <taxon>Bacilli</taxon>
        <taxon>Bacillales</taxon>
        <taxon>Staphylococcaceae</taxon>
        <taxon>Staphylococcus</taxon>
    </lineage>
</organism>
<evidence type="ECO:0000256" key="1">
    <source>
        <dbReference type="ARBA" id="ARBA00003058"/>
    </source>
</evidence>
<evidence type="ECO:0000256" key="6">
    <source>
        <dbReference type="ARBA" id="ARBA00023274"/>
    </source>
</evidence>
<proteinExistence type="inferred from homology"/>
<dbReference type="SUPFAM" id="SSF55658">
    <property type="entry name" value="L9 N-domain-like"/>
    <property type="match status" value="1"/>
</dbReference>
<dbReference type="FunFam" id="3.10.430.100:FF:000002">
    <property type="entry name" value="50S ribosomal protein L9"/>
    <property type="match status" value="1"/>
</dbReference>
<dbReference type="AlphaFoldDB" id="A0A028ZH76"/>
<keyword evidence="4 8" id="KW-0694">RNA-binding</keyword>
<evidence type="ECO:0000256" key="8">
    <source>
        <dbReference type="HAMAP-Rule" id="MF_00503"/>
    </source>
</evidence>
<evidence type="ECO:0000259" key="10">
    <source>
        <dbReference type="PROSITE" id="PS00651"/>
    </source>
</evidence>
<dbReference type="InterPro" id="IPR000244">
    <property type="entry name" value="Ribosomal_bL9"/>
</dbReference>
<dbReference type="GO" id="GO:0019843">
    <property type="term" value="F:rRNA binding"/>
    <property type="evidence" value="ECO:0007669"/>
    <property type="project" value="UniProtKB-UniRule"/>
</dbReference>
<feature type="coiled-coil region" evidence="9">
    <location>
        <begin position="37"/>
        <end position="85"/>
    </location>
</feature>
<keyword evidence="6 8" id="KW-0687">Ribonucleoprotein</keyword>
<dbReference type="NCBIfam" id="TIGR00158">
    <property type="entry name" value="L9"/>
    <property type="match status" value="1"/>
</dbReference>
<dbReference type="GO" id="GO:1990904">
    <property type="term" value="C:ribonucleoprotein complex"/>
    <property type="evidence" value="ECO:0007669"/>
    <property type="project" value="UniProtKB-KW"/>
</dbReference>
<comment type="similarity">
    <text evidence="2 8">Belongs to the bacterial ribosomal protein bL9 family.</text>
</comment>
<dbReference type="FunFam" id="3.40.5.10:FF:000002">
    <property type="entry name" value="50S ribosomal protein L9"/>
    <property type="match status" value="1"/>
</dbReference>
<dbReference type="Gene3D" id="3.40.5.10">
    <property type="entry name" value="Ribosomal protein L9, N-terminal domain"/>
    <property type="match status" value="1"/>
</dbReference>
<gene>
    <name evidence="8" type="primary">rplI</name>
    <name evidence="11" type="ORF">SHP0057</name>
</gene>
<name>A0A028ZH76_STAHA</name>
<dbReference type="Pfam" id="PF01281">
    <property type="entry name" value="Ribosomal_L9_N"/>
    <property type="match status" value="1"/>
</dbReference>
<dbReference type="InterPro" id="IPR036791">
    <property type="entry name" value="Ribosomal_bL9_C_sf"/>
</dbReference>
<dbReference type="InterPro" id="IPR009027">
    <property type="entry name" value="Ribosomal_bL9/RNase_H1_N"/>
</dbReference>
<dbReference type="RefSeq" id="WP_016930923.1">
    <property type="nucleotide sequence ID" value="NZ_BKAY01000010.1"/>
</dbReference>
<dbReference type="GO" id="GO:0005840">
    <property type="term" value="C:ribosome"/>
    <property type="evidence" value="ECO:0007669"/>
    <property type="project" value="UniProtKB-KW"/>
</dbReference>
<dbReference type="PANTHER" id="PTHR21368">
    <property type="entry name" value="50S RIBOSOMAL PROTEIN L9"/>
    <property type="match status" value="1"/>
</dbReference>
<dbReference type="GeneID" id="93779529"/>
<keyword evidence="9" id="KW-0175">Coiled coil</keyword>
<dbReference type="STRING" id="1283.ShL2_00014"/>
<dbReference type="SUPFAM" id="SSF55653">
    <property type="entry name" value="Ribosomal protein L9 C-domain"/>
    <property type="match status" value="1"/>
</dbReference>
<evidence type="ECO:0000256" key="7">
    <source>
        <dbReference type="ARBA" id="ARBA00035292"/>
    </source>
</evidence>
<evidence type="ECO:0000256" key="3">
    <source>
        <dbReference type="ARBA" id="ARBA00022730"/>
    </source>
</evidence>
<dbReference type="GO" id="GO:0006412">
    <property type="term" value="P:translation"/>
    <property type="evidence" value="ECO:0007669"/>
    <property type="project" value="UniProtKB-UniRule"/>
</dbReference>
<dbReference type="PROSITE" id="PS00651">
    <property type="entry name" value="RIBOSOMAL_L9"/>
    <property type="match status" value="1"/>
</dbReference>
<dbReference type="GO" id="GO:0003735">
    <property type="term" value="F:structural constituent of ribosome"/>
    <property type="evidence" value="ECO:0007669"/>
    <property type="project" value="InterPro"/>
</dbReference>
<sequence length="148" mass="16411">MKVIFTQDVKGKGKKGEIKDVPVGYANNFLIKNNYAVEATPGNLKQLEQQNKRAEADRQKEIDDAKALKAKLEEIEVEVSAKTGEGGKLFGSVSTKQIAEALKTQHDIKIDKRKMDLPQGIHALGYTNVPVKLDKEVEGTIRVHTVEK</sequence>
<evidence type="ECO:0000256" key="4">
    <source>
        <dbReference type="ARBA" id="ARBA00022884"/>
    </source>
</evidence>
<protein>
    <recommendedName>
        <fullName evidence="7 8">Large ribosomal subunit protein bL9</fullName>
    </recommendedName>
</protein>
<evidence type="ECO:0000313" key="11">
    <source>
        <dbReference type="EMBL" id="AHX99767.1"/>
    </source>
</evidence>
<dbReference type="InterPro" id="IPR020070">
    <property type="entry name" value="Ribosomal_bL9_N"/>
</dbReference>
<dbReference type="Pfam" id="PF03948">
    <property type="entry name" value="Ribosomal_L9_C"/>
    <property type="match status" value="1"/>
</dbReference>
<dbReference type="InterPro" id="IPR020594">
    <property type="entry name" value="Ribosomal_bL9_bac/chp"/>
</dbReference>
<keyword evidence="5 8" id="KW-0689">Ribosomal protein</keyword>
<dbReference type="GeneID" id="74186719"/>
<dbReference type="InterPro" id="IPR036935">
    <property type="entry name" value="Ribosomal_bL9_N_sf"/>
</dbReference>
<accession>A0A028ZH76</accession>